<proteinExistence type="predicted"/>
<organism evidence="1 2">
    <name type="scientific">Lactococcus hircilactis</name>
    <dbReference type="NCBI Taxonomy" id="1494462"/>
    <lineage>
        <taxon>Bacteria</taxon>
        <taxon>Bacillati</taxon>
        <taxon>Bacillota</taxon>
        <taxon>Bacilli</taxon>
        <taxon>Lactobacillales</taxon>
        <taxon>Streptococcaceae</taxon>
        <taxon>Lactococcus</taxon>
    </lineage>
</organism>
<protein>
    <submittedName>
        <fullName evidence="1">Uncharacterized protein</fullName>
    </submittedName>
</protein>
<keyword evidence="2" id="KW-1185">Reference proteome</keyword>
<dbReference type="Proteomes" id="UP000439550">
    <property type="component" value="Unassembled WGS sequence"/>
</dbReference>
<evidence type="ECO:0000313" key="2">
    <source>
        <dbReference type="Proteomes" id="UP000439550"/>
    </source>
</evidence>
<dbReference type="AlphaFoldDB" id="A0A7X1ZAC1"/>
<dbReference type="OrthoDB" id="9792987at2"/>
<name>A0A7X1ZAC1_9LACT</name>
<sequence>MILLVLIYLMSSLVIVLSHELLHFFMAKIKEKHYSSQDNQKLNRFFEKYTHQTSLSVPFVVSINSKGQVETHVGTVSDHDAEKARMTIQQKSDLKKFLDKMILFSKN</sequence>
<gene>
    <name evidence="1" type="ORF">GHI93_06600</name>
</gene>
<evidence type="ECO:0000313" key="1">
    <source>
        <dbReference type="EMBL" id="MQW39602.1"/>
    </source>
</evidence>
<dbReference type="RefSeq" id="WP_153496276.1">
    <property type="nucleotide sequence ID" value="NZ_CAXYUY010000019.1"/>
</dbReference>
<reference evidence="1 2" key="1">
    <citation type="submission" date="2019-10" db="EMBL/GenBank/DDBJ databases">
        <authorList>
            <person name="Dong K."/>
        </authorList>
    </citation>
    <scope>NUCLEOTIDE SEQUENCE [LARGE SCALE GENOMIC DNA]</scope>
    <source>
        <strain evidence="1 2">DSM 28960</strain>
    </source>
</reference>
<dbReference type="EMBL" id="WITJ01000008">
    <property type="protein sequence ID" value="MQW39602.1"/>
    <property type="molecule type" value="Genomic_DNA"/>
</dbReference>
<comment type="caution">
    <text evidence="1">The sequence shown here is derived from an EMBL/GenBank/DDBJ whole genome shotgun (WGS) entry which is preliminary data.</text>
</comment>
<accession>A0A7X1ZAC1</accession>